<dbReference type="GO" id="GO:0005096">
    <property type="term" value="F:GTPase activator activity"/>
    <property type="evidence" value="ECO:0007669"/>
    <property type="project" value="UniProtKB-KW"/>
</dbReference>
<comment type="function">
    <text evidence="14">GTPase-activating protein (GAP) for the ADP ribosylation factor 1 (ARF1). Involved in membrane trafficking and /or vesicle transport. Promotes hydrolysis of the ARF1-bound GTP and thus, is required for the dissociation of coat proteins from Golgi-derived membranes and vesicles, a prerequisite for vesicle's fusion with target compartment. Probably regulates ARF1-mediated transport via its interaction with the KDELR proteins and TMED2. Overexpression induces the redistribution of the entire Golgi complex to the endoplasmic reticulum, as when ARF1 is deactivated. Its activity is stimulated by phosphoinosides and inhibited by phosphatidylcholine.</text>
</comment>
<dbReference type="PROSITE" id="PS50115">
    <property type="entry name" value="ARFGAP"/>
    <property type="match status" value="1"/>
</dbReference>
<evidence type="ECO:0000256" key="1">
    <source>
        <dbReference type="ARBA" id="ARBA00004496"/>
    </source>
</evidence>
<evidence type="ECO:0000313" key="21">
    <source>
        <dbReference type="EMBL" id="CAH0547481.1"/>
    </source>
</evidence>
<evidence type="ECO:0000259" key="20">
    <source>
        <dbReference type="PROSITE" id="PS50115"/>
    </source>
</evidence>
<dbReference type="GO" id="GO:0032012">
    <property type="term" value="P:regulation of ARF protein signal transduction"/>
    <property type="evidence" value="ECO:0007669"/>
    <property type="project" value="TreeGrafter"/>
</dbReference>
<dbReference type="Pfam" id="PF01412">
    <property type="entry name" value="ArfGap"/>
    <property type="match status" value="1"/>
</dbReference>
<proteinExistence type="predicted"/>
<dbReference type="PANTHER" id="PTHR46395:SF1">
    <property type="entry name" value="ADP-RIBOSYLATION FACTOR GTPASE-ACTIVATING PROTEIN 1"/>
    <property type="match status" value="1"/>
</dbReference>
<dbReference type="InterPro" id="IPR001164">
    <property type="entry name" value="ArfGAP_dom"/>
</dbReference>
<dbReference type="SMART" id="SM00105">
    <property type="entry name" value="ArfGap"/>
    <property type="match status" value="1"/>
</dbReference>
<keyword evidence="9" id="KW-0862">Zinc</keyword>
<keyword evidence="8 18" id="KW-0863">Zinc-finger</keyword>
<evidence type="ECO:0000256" key="14">
    <source>
        <dbReference type="ARBA" id="ARBA00058112"/>
    </source>
</evidence>
<dbReference type="OrthoDB" id="983479at2759"/>
<evidence type="ECO:0000313" key="22">
    <source>
        <dbReference type="Proteomes" id="UP001154078"/>
    </source>
</evidence>
<keyword evidence="10" id="KW-0931">ER-Golgi transport</keyword>
<feature type="domain" description="Arf-GAP" evidence="20">
    <location>
        <begin position="7"/>
        <end position="124"/>
    </location>
</feature>
<organism evidence="21 22">
    <name type="scientific">Brassicogethes aeneus</name>
    <name type="common">Rape pollen beetle</name>
    <name type="synonym">Meligethes aeneus</name>
    <dbReference type="NCBI Taxonomy" id="1431903"/>
    <lineage>
        <taxon>Eukaryota</taxon>
        <taxon>Metazoa</taxon>
        <taxon>Ecdysozoa</taxon>
        <taxon>Arthropoda</taxon>
        <taxon>Hexapoda</taxon>
        <taxon>Insecta</taxon>
        <taxon>Pterygota</taxon>
        <taxon>Neoptera</taxon>
        <taxon>Endopterygota</taxon>
        <taxon>Coleoptera</taxon>
        <taxon>Polyphaga</taxon>
        <taxon>Cucujiformia</taxon>
        <taxon>Nitidulidae</taxon>
        <taxon>Meligethinae</taxon>
        <taxon>Brassicogethes</taxon>
    </lineage>
</organism>
<keyword evidence="3" id="KW-0813">Transport</keyword>
<evidence type="ECO:0000256" key="12">
    <source>
        <dbReference type="ARBA" id="ARBA00022990"/>
    </source>
</evidence>
<dbReference type="PRINTS" id="PR00405">
    <property type="entry name" value="REVINTRACTNG"/>
</dbReference>
<dbReference type="GO" id="GO:0016192">
    <property type="term" value="P:vesicle-mediated transport"/>
    <property type="evidence" value="ECO:0007669"/>
    <property type="project" value="UniProtKB-KW"/>
</dbReference>
<comment type="subcellular location">
    <subcellularLocation>
        <location evidence="1">Cytoplasm</location>
    </subcellularLocation>
    <subcellularLocation>
        <location evidence="2">Golgi apparatus</location>
    </subcellularLocation>
</comment>
<feature type="compositionally biased region" description="Polar residues" evidence="19">
    <location>
        <begin position="336"/>
        <end position="352"/>
    </location>
</feature>
<keyword evidence="7" id="KW-0479">Metal-binding</keyword>
<evidence type="ECO:0000256" key="15">
    <source>
        <dbReference type="ARBA" id="ARBA00071258"/>
    </source>
</evidence>
<feature type="compositionally biased region" description="Basic and acidic residues" evidence="19">
    <location>
        <begin position="418"/>
        <end position="439"/>
    </location>
</feature>
<evidence type="ECO:0000256" key="8">
    <source>
        <dbReference type="ARBA" id="ARBA00022771"/>
    </source>
</evidence>
<evidence type="ECO:0000256" key="10">
    <source>
        <dbReference type="ARBA" id="ARBA00022892"/>
    </source>
</evidence>
<keyword evidence="12" id="KW-0007">Acetylation</keyword>
<dbReference type="GO" id="GO:0000139">
    <property type="term" value="C:Golgi membrane"/>
    <property type="evidence" value="ECO:0007669"/>
    <property type="project" value="TreeGrafter"/>
</dbReference>
<dbReference type="GO" id="GO:0030100">
    <property type="term" value="P:regulation of endocytosis"/>
    <property type="evidence" value="ECO:0007669"/>
    <property type="project" value="TreeGrafter"/>
</dbReference>
<evidence type="ECO:0000256" key="4">
    <source>
        <dbReference type="ARBA" id="ARBA00022468"/>
    </source>
</evidence>
<keyword evidence="4" id="KW-0343">GTPase activation</keyword>
<dbReference type="Proteomes" id="UP001154078">
    <property type="component" value="Chromosome 1"/>
</dbReference>
<dbReference type="SUPFAM" id="SSF57863">
    <property type="entry name" value="ArfGap/RecO-like zinc finger"/>
    <property type="match status" value="1"/>
</dbReference>
<keyword evidence="11" id="KW-0653">Protein transport</keyword>
<feature type="compositionally biased region" description="Low complexity" evidence="19">
    <location>
        <begin position="359"/>
        <end position="374"/>
    </location>
</feature>
<keyword evidence="22" id="KW-1185">Reference proteome</keyword>
<dbReference type="AlphaFoldDB" id="A0A9P0AUJ7"/>
<dbReference type="InterPro" id="IPR037278">
    <property type="entry name" value="ARFGAP/RecO"/>
</dbReference>
<dbReference type="FunFam" id="1.10.220.150:FF:000008">
    <property type="entry name" value="ADP-ribosylation factor GTPase activating protein 1"/>
    <property type="match status" value="1"/>
</dbReference>
<keyword evidence="5" id="KW-0963">Cytoplasm</keyword>
<dbReference type="GO" id="GO:0008270">
    <property type="term" value="F:zinc ion binding"/>
    <property type="evidence" value="ECO:0007669"/>
    <property type="project" value="UniProtKB-KW"/>
</dbReference>
<name>A0A9P0AUJ7_BRAAE</name>
<feature type="compositionally biased region" description="Polar residues" evidence="19">
    <location>
        <begin position="375"/>
        <end position="406"/>
    </location>
</feature>
<evidence type="ECO:0000256" key="2">
    <source>
        <dbReference type="ARBA" id="ARBA00004555"/>
    </source>
</evidence>
<accession>A0A9P0AUJ7</accession>
<sequence length="448" mass="49978">MASPRTRRVLQELKPHNENDKCFECGTHNPQWVSVTYGIWICLECSGKHRGLGVHLSFVRSVTMDKWKDIELEKMKVGGNRNARVFFEAQQDWEDNMTIQQKYNSKAAALYRDKISTIAQGKSWDEKKSPAQNYTGSLIGQSSYNSSSNNYSNTSNSNNSSYQQSYNQTDSYQGGYQNYNSAEFKDQKEAFFAKRQMENSSRRDDLPPSQGGKYSGFGYTKEAPPRSQSQEFVDTAMSSLANGWSFLSSSATKIASKATENAVKYGGLASQKVVDISSHVGDKVKEGCLLEDVGCQVTSLANKLGEMGKKGWKEVSGINDGGDFSPSGYGQVGGENYQSPGERSSLVSSNGFQREEDWSNSSQQGSKASSPKSPNQNWDGSWGYQNEAQGYQTDSREFTNSNPTSPEESHRSSKKEKKRGESKEKEQKPKAAWDNKWGDDELWESLNK</sequence>
<dbReference type="CDD" id="cd08959">
    <property type="entry name" value="ArfGap_ArfGap1_like"/>
    <property type="match status" value="1"/>
</dbReference>
<feature type="region of interest" description="Disordered" evidence="19">
    <location>
        <begin position="145"/>
        <end position="178"/>
    </location>
</feature>
<gene>
    <name evidence="21" type="ORF">MELIAE_LOCUS1467</name>
</gene>
<evidence type="ECO:0000256" key="6">
    <source>
        <dbReference type="ARBA" id="ARBA00022553"/>
    </source>
</evidence>
<evidence type="ECO:0000256" key="17">
    <source>
        <dbReference type="ARBA" id="ARBA00081514"/>
    </source>
</evidence>
<dbReference type="PANTHER" id="PTHR46395">
    <property type="entry name" value="ADP-RIBOSYLATION FACTOR GTPASE-ACTIVATING PROTEIN 1"/>
    <property type="match status" value="1"/>
</dbReference>
<keyword evidence="13" id="KW-0333">Golgi apparatus</keyword>
<protein>
    <recommendedName>
        <fullName evidence="15">ADP-ribosylation factor GTPase-activating protein 1</fullName>
    </recommendedName>
    <alternativeName>
        <fullName evidence="17">ADP-ribosylation factor 1 GTPase-activating protein</fullName>
    </alternativeName>
    <alternativeName>
        <fullName evidence="16">ARF1-directed GTPase-activating protein</fullName>
    </alternativeName>
</protein>
<evidence type="ECO:0000256" key="18">
    <source>
        <dbReference type="PROSITE-ProRule" id="PRU00288"/>
    </source>
</evidence>
<feature type="region of interest" description="Disordered" evidence="19">
    <location>
        <begin position="196"/>
        <end position="229"/>
    </location>
</feature>
<evidence type="ECO:0000256" key="7">
    <source>
        <dbReference type="ARBA" id="ARBA00022723"/>
    </source>
</evidence>
<evidence type="ECO:0000256" key="9">
    <source>
        <dbReference type="ARBA" id="ARBA00022833"/>
    </source>
</evidence>
<reference evidence="21" key="1">
    <citation type="submission" date="2021-12" db="EMBL/GenBank/DDBJ databases">
        <authorList>
            <person name="King R."/>
        </authorList>
    </citation>
    <scope>NUCLEOTIDE SEQUENCE</scope>
</reference>
<dbReference type="EMBL" id="OV121132">
    <property type="protein sequence ID" value="CAH0547481.1"/>
    <property type="molecule type" value="Genomic_DNA"/>
</dbReference>
<dbReference type="GO" id="GO:0015031">
    <property type="term" value="P:protein transport"/>
    <property type="evidence" value="ECO:0007669"/>
    <property type="project" value="UniProtKB-KW"/>
</dbReference>
<evidence type="ECO:0000256" key="19">
    <source>
        <dbReference type="SAM" id="MobiDB-lite"/>
    </source>
</evidence>
<evidence type="ECO:0000256" key="16">
    <source>
        <dbReference type="ARBA" id="ARBA00077418"/>
    </source>
</evidence>
<dbReference type="InterPro" id="IPR038508">
    <property type="entry name" value="ArfGAP_dom_sf"/>
</dbReference>
<evidence type="ECO:0000256" key="13">
    <source>
        <dbReference type="ARBA" id="ARBA00023034"/>
    </source>
</evidence>
<dbReference type="Gene3D" id="1.10.220.150">
    <property type="entry name" value="Arf GTPase activating protein"/>
    <property type="match status" value="1"/>
</dbReference>
<keyword evidence="6" id="KW-0597">Phosphoprotein</keyword>
<evidence type="ECO:0000256" key="11">
    <source>
        <dbReference type="ARBA" id="ARBA00022927"/>
    </source>
</evidence>
<evidence type="ECO:0000256" key="5">
    <source>
        <dbReference type="ARBA" id="ARBA00022490"/>
    </source>
</evidence>
<feature type="region of interest" description="Disordered" evidence="19">
    <location>
        <begin position="318"/>
        <end position="448"/>
    </location>
</feature>
<evidence type="ECO:0000256" key="3">
    <source>
        <dbReference type="ARBA" id="ARBA00022448"/>
    </source>
</evidence>
<feature type="compositionally biased region" description="Low complexity" evidence="19">
    <location>
        <begin position="145"/>
        <end position="173"/>
    </location>
</feature>
<feature type="compositionally biased region" description="Basic and acidic residues" evidence="19">
    <location>
        <begin position="196"/>
        <end position="206"/>
    </location>
</feature>